<keyword evidence="14" id="KW-1185">Reference proteome</keyword>
<feature type="region of interest" description="Disordered" evidence="12">
    <location>
        <begin position="87"/>
        <end position="107"/>
    </location>
</feature>
<dbReference type="EC" id="2.4.1.122" evidence="4"/>
<evidence type="ECO:0000256" key="8">
    <source>
        <dbReference type="ARBA" id="ARBA00022741"/>
    </source>
</evidence>
<comment type="pathway">
    <text evidence="2">Protein modification; protein glycosylation.</text>
</comment>
<evidence type="ECO:0000256" key="5">
    <source>
        <dbReference type="ARBA" id="ARBA00022676"/>
    </source>
</evidence>
<dbReference type="RefSeq" id="XP_018016622.1">
    <property type="nucleotide sequence ID" value="XM_018161133.2"/>
</dbReference>
<name>A0A8B7NSD4_HYAAZ</name>
<evidence type="ECO:0000256" key="6">
    <source>
        <dbReference type="ARBA" id="ARBA00022679"/>
    </source>
</evidence>
<evidence type="ECO:0000256" key="3">
    <source>
        <dbReference type="ARBA" id="ARBA00006462"/>
    </source>
</evidence>
<keyword evidence="7" id="KW-0812">Transmembrane</keyword>
<dbReference type="GeneID" id="108673328"/>
<organism evidence="14 15">
    <name type="scientific">Hyalella azteca</name>
    <name type="common">Amphipod</name>
    <dbReference type="NCBI Taxonomy" id="294128"/>
    <lineage>
        <taxon>Eukaryota</taxon>
        <taxon>Metazoa</taxon>
        <taxon>Ecdysozoa</taxon>
        <taxon>Arthropoda</taxon>
        <taxon>Crustacea</taxon>
        <taxon>Multicrustacea</taxon>
        <taxon>Malacostraca</taxon>
        <taxon>Eumalacostraca</taxon>
        <taxon>Peracarida</taxon>
        <taxon>Amphipoda</taxon>
        <taxon>Senticaudata</taxon>
        <taxon>Talitrida</taxon>
        <taxon>Talitroidea</taxon>
        <taxon>Hyalellidae</taxon>
        <taxon>Hyalella</taxon>
    </lineage>
</organism>
<dbReference type="KEGG" id="hazt:108673328"/>
<keyword evidence="8" id="KW-0547">Nucleotide-binding</keyword>
<dbReference type="PANTHER" id="PTHR23033:SF14">
    <property type="entry name" value="GLYCOPROTEIN-N-ACETYLGALACTOSAMINE 3-BETA-GALACTOSYLTRANSFERASE 1-RELATED"/>
    <property type="match status" value="1"/>
</dbReference>
<evidence type="ECO:0000256" key="4">
    <source>
        <dbReference type="ARBA" id="ARBA00012557"/>
    </source>
</evidence>
<evidence type="ECO:0000256" key="11">
    <source>
        <dbReference type="ARBA" id="ARBA00023136"/>
    </source>
</evidence>
<dbReference type="InterPro" id="IPR003378">
    <property type="entry name" value="Fringe-like_glycosylTrfase"/>
</dbReference>
<dbReference type="GO" id="GO:0016263">
    <property type="term" value="F:glycoprotein-N-acetylgalactosamine 3-beta-galactosyltransferase activity"/>
    <property type="evidence" value="ECO:0007669"/>
    <property type="project" value="UniProtKB-EC"/>
</dbReference>
<evidence type="ECO:0000256" key="7">
    <source>
        <dbReference type="ARBA" id="ARBA00022692"/>
    </source>
</evidence>
<comment type="subcellular location">
    <subcellularLocation>
        <location evidence="1">Membrane</location>
        <topology evidence="1">Single-pass type II membrane protein</topology>
    </subcellularLocation>
</comment>
<protein>
    <recommendedName>
        <fullName evidence="4">N-acetylgalactosaminide beta-1,3-galactosyltransferase</fullName>
        <ecNumber evidence="4">2.4.1.122</ecNumber>
    </recommendedName>
</protein>
<evidence type="ECO:0000256" key="2">
    <source>
        <dbReference type="ARBA" id="ARBA00004922"/>
    </source>
</evidence>
<dbReference type="Proteomes" id="UP000694843">
    <property type="component" value="Unplaced"/>
</dbReference>
<sequence length="468" mass="52793">MKVLRLKVHYIVVALAVALIGLCLLHQVALLVDNYGSLLYLETFLPRPPLPHQRRENDAPRILPDTLRPDSSHPLLVDNHEHGFSSTTLKSEIKRRSSNKSVRSNTDASRSRILCMVVTSPQHHQSRAVHVKETWARRCDRVVFLSSEPESCLGEVVVVPQAAEYDKLWEKVVAGIEWSAEHVNDFEWLVKTDDDSFLLVENLRHLLRDYDHEQLYATGLFLKEWETNEPYLNGGAGYALSRAALSAVSAAVQTGGRCTADGGLTVTSAEDLNMAACFRALGVKLIDSRDAWAHQRFNVYPPQTVIDPRRSTDWAQLWLKKIAYHPYKFGYAEMSSDVISFHYVDAETMYLLYYLLYIVNPRLHDHDESSALTRRPKRSDYTISSSAPSKHLVSHLTKLANDSFVDGYKSITNKGKSYYGVVQSRMSFSYKNPSEAFEPKAVLRKPNILHIGPKNVSNSRPNGAVGLA</sequence>
<keyword evidence="6" id="KW-0808">Transferase</keyword>
<evidence type="ECO:0000313" key="15">
    <source>
        <dbReference type="RefSeq" id="XP_018016622.1"/>
    </source>
</evidence>
<evidence type="ECO:0000256" key="10">
    <source>
        <dbReference type="ARBA" id="ARBA00022989"/>
    </source>
</evidence>
<comment type="similarity">
    <text evidence="3">Belongs to the glycosyltransferase 31 family. Beta3-Gal-T subfamily.</text>
</comment>
<evidence type="ECO:0000259" key="13">
    <source>
        <dbReference type="Pfam" id="PF02434"/>
    </source>
</evidence>
<keyword evidence="10" id="KW-1133">Transmembrane helix</keyword>
<evidence type="ECO:0000256" key="1">
    <source>
        <dbReference type="ARBA" id="ARBA00004606"/>
    </source>
</evidence>
<keyword evidence="9" id="KW-0735">Signal-anchor</keyword>
<dbReference type="Pfam" id="PF02434">
    <property type="entry name" value="Fringe"/>
    <property type="match status" value="1"/>
</dbReference>
<dbReference type="AlphaFoldDB" id="A0A8B7NSD4"/>
<dbReference type="OrthoDB" id="414175at2759"/>
<gene>
    <name evidence="15" type="primary">LOC108673328</name>
</gene>
<dbReference type="PANTHER" id="PTHR23033">
    <property type="entry name" value="BETA1,3-GALACTOSYLTRANSFERASE"/>
    <property type="match status" value="1"/>
</dbReference>
<keyword evidence="5" id="KW-0328">Glycosyltransferase</keyword>
<reference evidence="15" key="1">
    <citation type="submission" date="2025-08" db="UniProtKB">
        <authorList>
            <consortium name="RefSeq"/>
        </authorList>
    </citation>
    <scope>IDENTIFICATION</scope>
    <source>
        <tissue evidence="15">Whole organism</tissue>
    </source>
</reference>
<dbReference type="InterPro" id="IPR026050">
    <property type="entry name" value="C1GALT1/C1GALT1_chp1"/>
</dbReference>
<keyword evidence="11" id="KW-0472">Membrane</keyword>
<accession>A0A8B7NSD4</accession>
<dbReference type="GO" id="GO:0016020">
    <property type="term" value="C:membrane"/>
    <property type="evidence" value="ECO:0007669"/>
    <property type="project" value="UniProtKB-SubCell"/>
</dbReference>
<evidence type="ECO:0000256" key="9">
    <source>
        <dbReference type="ARBA" id="ARBA00022968"/>
    </source>
</evidence>
<dbReference type="Gene3D" id="3.90.550.50">
    <property type="match status" value="1"/>
</dbReference>
<dbReference type="GO" id="GO:0000166">
    <property type="term" value="F:nucleotide binding"/>
    <property type="evidence" value="ECO:0007669"/>
    <property type="project" value="UniProtKB-KW"/>
</dbReference>
<feature type="domain" description="Fringe-like glycosyltransferase" evidence="13">
    <location>
        <begin position="111"/>
        <end position="294"/>
    </location>
</feature>
<evidence type="ECO:0000313" key="14">
    <source>
        <dbReference type="Proteomes" id="UP000694843"/>
    </source>
</evidence>
<evidence type="ECO:0000256" key="12">
    <source>
        <dbReference type="SAM" id="MobiDB-lite"/>
    </source>
</evidence>
<proteinExistence type="inferred from homology"/>